<organism evidence="2 3">
    <name type="scientific">Cocleimonas flava</name>
    <dbReference type="NCBI Taxonomy" id="634765"/>
    <lineage>
        <taxon>Bacteria</taxon>
        <taxon>Pseudomonadati</taxon>
        <taxon>Pseudomonadota</taxon>
        <taxon>Gammaproteobacteria</taxon>
        <taxon>Thiotrichales</taxon>
        <taxon>Thiotrichaceae</taxon>
        <taxon>Cocleimonas</taxon>
    </lineage>
</organism>
<comment type="caution">
    <text evidence="2">The sequence shown here is derived from an EMBL/GenBank/DDBJ whole genome shotgun (WGS) entry which is preliminary data.</text>
</comment>
<dbReference type="AlphaFoldDB" id="A0A4R1F5I5"/>
<dbReference type="RefSeq" id="WP_131904360.1">
    <property type="nucleotide sequence ID" value="NZ_BAAAFU010000008.1"/>
</dbReference>
<evidence type="ECO:0000256" key="1">
    <source>
        <dbReference type="SAM" id="Phobius"/>
    </source>
</evidence>
<evidence type="ECO:0000313" key="2">
    <source>
        <dbReference type="EMBL" id="TCJ88680.1"/>
    </source>
</evidence>
<dbReference type="OrthoDB" id="5625392at2"/>
<gene>
    <name evidence="2" type="ORF">EV695_0538</name>
</gene>
<evidence type="ECO:0000313" key="3">
    <source>
        <dbReference type="Proteomes" id="UP000294887"/>
    </source>
</evidence>
<reference evidence="2 3" key="1">
    <citation type="submission" date="2019-03" db="EMBL/GenBank/DDBJ databases">
        <title>Genomic Encyclopedia of Type Strains, Phase IV (KMG-IV): sequencing the most valuable type-strain genomes for metagenomic binning, comparative biology and taxonomic classification.</title>
        <authorList>
            <person name="Goeker M."/>
        </authorList>
    </citation>
    <scope>NUCLEOTIDE SEQUENCE [LARGE SCALE GENOMIC DNA]</scope>
    <source>
        <strain evidence="2 3">DSM 24830</strain>
    </source>
</reference>
<dbReference type="EMBL" id="SMFQ01000002">
    <property type="protein sequence ID" value="TCJ88680.1"/>
    <property type="molecule type" value="Genomic_DNA"/>
</dbReference>
<protein>
    <submittedName>
        <fullName evidence="2">Uncharacterized protein</fullName>
    </submittedName>
</protein>
<keyword evidence="1" id="KW-1133">Transmembrane helix</keyword>
<keyword evidence="3" id="KW-1185">Reference proteome</keyword>
<feature type="transmembrane region" description="Helical" evidence="1">
    <location>
        <begin position="142"/>
        <end position="162"/>
    </location>
</feature>
<accession>A0A4R1F5I5</accession>
<name>A0A4R1F5I5_9GAMM</name>
<sequence length="163" mass="18410">MSDEHDYESSITPAGSFKLNIKGDDYLVRVMKPASAASLNELQLSLKRNREMLKESYEAMHETCRDDILKRVEKKHVDYFSPTQNALVARANIDMLIPLINVKGGVAAYKGKLEGLPLEKHIEKLRNKAESNVREEETKSRIGGFFLIMLVLALATAILLVFF</sequence>
<keyword evidence="1" id="KW-0472">Membrane</keyword>
<dbReference type="Proteomes" id="UP000294887">
    <property type="component" value="Unassembled WGS sequence"/>
</dbReference>
<keyword evidence="1" id="KW-0812">Transmembrane</keyword>
<proteinExistence type="predicted"/>